<dbReference type="Proteomes" id="UP001162483">
    <property type="component" value="Unassembled WGS sequence"/>
</dbReference>
<evidence type="ECO:0000313" key="2">
    <source>
        <dbReference type="Proteomes" id="UP001162483"/>
    </source>
</evidence>
<dbReference type="EMBL" id="CATNWA010008278">
    <property type="protein sequence ID" value="CAI9555782.1"/>
    <property type="molecule type" value="Genomic_DNA"/>
</dbReference>
<feature type="non-terminal residue" evidence="1">
    <location>
        <position position="127"/>
    </location>
</feature>
<comment type="caution">
    <text evidence="1">The sequence shown here is derived from an EMBL/GenBank/DDBJ whole genome shotgun (WGS) entry which is preliminary data.</text>
</comment>
<keyword evidence="2" id="KW-1185">Reference proteome</keyword>
<evidence type="ECO:0000313" key="1">
    <source>
        <dbReference type="EMBL" id="CAI9555782.1"/>
    </source>
</evidence>
<protein>
    <submittedName>
        <fullName evidence="1">Uncharacterized protein</fullName>
    </submittedName>
</protein>
<reference evidence="1" key="1">
    <citation type="submission" date="2023-05" db="EMBL/GenBank/DDBJ databases">
        <authorList>
            <person name="Stuckert A."/>
        </authorList>
    </citation>
    <scope>NUCLEOTIDE SEQUENCE</scope>
</reference>
<gene>
    <name evidence="1" type="ORF">SPARVUS_LOCUS4422920</name>
</gene>
<name>A0ABN9C9A3_9NEOB</name>
<proteinExistence type="predicted"/>
<sequence>MCHFQVSSHAGGFHFVIGCGPLTDSSCAAGPNLSWPLPRLLMAAQVQMCQGPCTAPLLGSPRHTPFHFRVSSTAGGFHFARGAVGPPFAAAPPPTWGPHIWFWPRDCPQMSEGGVILKTTALSACHT</sequence>
<accession>A0ABN9C9A3</accession>
<organism evidence="1 2">
    <name type="scientific">Staurois parvus</name>
    <dbReference type="NCBI Taxonomy" id="386267"/>
    <lineage>
        <taxon>Eukaryota</taxon>
        <taxon>Metazoa</taxon>
        <taxon>Chordata</taxon>
        <taxon>Craniata</taxon>
        <taxon>Vertebrata</taxon>
        <taxon>Euteleostomi</taxon>
        <taxon>Amphibia</taxon>
        <taxon>Batrachia</taxon>
        <taxon>Anura</taxon>
        <taxon>Neobatrachia</taxon>
        <taxon>Ranoidea</taxon>
        <taxon>Ranidae</taxon>
        <taxon>Staurois</taxon>
    </lineage>
</organism>